<dbReference type="RefSeq" id="WP_068838337.1">
    <property type="nucleotide sequence ID" value="NZ_BMXC01000003.1"/>
</dbReference>
<dbReference type="Proteomes" id="UP000182491">
    <property type="component" value="Unassembled WGS sequence"/>
</dbReference>
<dbReference type="STRING" id="388950.GCA_001611675_02405"/>
<evidence type="ECO:0000313" key="2">
    <source>
        <dbReference type="Proteomes" id="UP000182491"/>
    </source>
</evidence>
<reference evidence="2" key="1">
    <citation type="submission" date="2016-10" db="EMBL/GenBank/DDBJ databases">
        <authorList>
            <person name="Varghese N."/>
        </authorList>
    </citation>
    <scope>NUCLEOTIDE SEQUENCE [LARGE SCALE GENOMIC DNA]</scope>
    <source>
        <strain evidence="2">DSM 18820</strain>
    </source>
</reference>
<gene>
    <name evidence="1" type="ORF">SAMN04487941_2660</name>
</gene>
<keyword evidence="2" id="KW-1185">Reference proteome</keyword>
<evidence type="ECO:0000313" key="1">
    <source>
        <dbReference type="EMBL" id="SFU82308.1"/>
    </source>
</evidence>
<dbReference type="EMBL" id="FPCA01000003">
    <property type="protein sequence ID" value="SFU82308.1"/>
    <property type="molecule type" value="Genomic_DNA"/>
</dbReference>
<name>A0A1I7JAW0_9BACT</name>
<accession>A0A1I7JAW0</accession>
<dbReference type="AlphaFoldDB" id="A0A1I7JAW0"/>
<dbReference type="OrthoDB" id="853027at2"/>
<sequence>MAKYNLDWQETDVQLIEAMLLATGGEGGASLQNVLLMIDAVGGDVPSLQEVEQGLEKLMAVNYVRVHKNKLSLSPQFMQEYEAIAGAENEQEELQKLLKTKELTAEGMDEPKILLKKYKVRNYYQAYLEQFGG</sequence>
<protein>
    <submittedName>
        <fullName evidence="1">Uncharacterized protein</fullName>
    </submittedName>
</protein>
<proteinExistence type="predicted"/>
<organism evidence="1 2">
    <name type="scientific">Pontibacter akesuensis</name>
    <dbReference type="NCBI Taxonomy" id="388950"/>
    <lineage>
        <taxon>Bacteria</taxon>
        <taxon>Pseudomonadati</taxon>
        <taxon>Bacteroidota</taxon>
        <taxon>Cytophagia</taxon>
        <taxon>Cytophagales</taxon>
        <taxon>Hymenobacteraceae</taxon>
        <taxon>Pontibacter</taxon>
    </lineage>
</organism>